<dbReference type="PANTHER" id="PTHR24421:SF10">
    <property type="entry name" value="NITRATE_NITRITE SENSOR PROTEIN NARQ"/>
    <property type="match status" value="1"/>
</dbReference>
<keyword evidence="7" id="KW-0067">ATP-binding</keyword>
<dbReference type="EMBL" id="QGTQ01000019">
    <property type="protein sequence ID" value="PWV97983.1"/>
    <property type="molecule type" value="Genomic_DNA"/>
</dbReference>
<dbReference type="InterPro" id="IPR005467">
    <property type="entry name" value="His_kinase_dom"/>
</dbReference>
<dbReference type="Gene3D" id="3.30.450.20">
    <property type="entry name" value="PAS domain"/>
    <property type="match status" value="1"/>
</dbReference>
<keyword evidence="5" id="KW-0547">Nucleotide-binding</keyword>
<keyword evidence="8" id="KW-0902">Two-component regulatory system</keyword>
<dbReference type="InterPro" id="IPR003594">
    <property type="entry name" value="HATPase_dom"/>
</dbReference>
<dbReference type="SMART" id="SM00387">
    <property type="entry name" value="HATPase_c"/>
    <property type="match status" value="1"/>
</dbReference>
<comment type="caution">
    <text evidence="12">The sequence shown here is derived from an EMBL/GenBank/DDBJ whole genome shotgun (WGS) entry which is preliminary data.</text>
</comment>
<dbReference type="InterPro" id="IPR050482">
    <property type="entry name" value="Sensor_HK_TwoCompSys"/>
</dbReference>
<dbReference type="InterPro" id="IPR011712">
    <property type="entry name" value="Sig_transdc_His_kin_sub3_dim/P"/>
</dbReference>
<evidence type="ECO:0000256" key="5">
    <source>
        <dbReference type="ARBA" id="ARBA00022741"/>
    </source>
</evidence>
<dbReference type="InterPro" id="IPR000014">
    <property type="entry name" value="PAS"/>
</dbReference>
<dbReference type="GO" id="GO:0016020">
    <property type="term" value="C:membrane"/>
    <property type="evidence" value="ECO:0007669"/>
    <property type="project" value="InterPro"/>
</dbReference>
<protein>
    <recommendedName>
        <fullName evidence="2">histidine kinase</fullName>
        <ecNumber evidence="2">2.7.13.3</ecNumber>
    </recommendedName>
</protein>
<dbReference type="InterPro" id="IPR000700">
    <property type="entry name" value="PAS-assoc_C"/>
</dbReference>
<proteinExistence type="predicted"/>
<feature type="domain" description="Histidine kinase" evidence="9">
    <location>
        <begin position="291"/>
        <end position="378"/>
    </location>
</feature>
<dbReference type="RefSeq" id="WP_425452422.1">
    <property type="nucleotide sequence ID" value="NZ_CP054612.1"/>
</dbReference>
<dbReference type="Pfam" id="PF07730">
    <property type="entry name" value="HisKA_3"/>
    <property type="match status" value="1"/>
</dbReference>
<dbReference type="InterPro" id="IPR035965">
    <property type="entry name" value="PAS-like_dom_sf"/>
</dbReference>
<dbReference type="SUPFAM" id="SSF55874">
    <property type="entry name" value="ATPase domain of HSP90 chaperone/DNA topoisomerase II/histidine kinase"/>
    <property type="match status" value="1"/>
</dbReference>
<keyword evidence="3" id="KW-0597">Phosphoprotein</keyword>
<keyword evidence="6" id="KW-0418">Kinase</keyword>
<evidence type="ECO:0000256" key="3">
    <source>
        <dbReference type="ARBA" id="ARBA00022553"/>
    </source>
</evidence>
<dbReference type="PANTHER" id="PTHR24421">
    <property type="entry name" value="NITRATE/NITRITE SENSOR PROTEIN NARX-RELATED"/>
    <property type="match status" value="1"/>
</dbReference>
<dbReference type="CDD" id="cd16917">
    <property type="entry name" value="HATPase_UhpB-NarQ-NarX-like"/>
    <property type="match status" value="1"/>
</dbReference>
<sequence length="384" mass="43039">MTEHDLKSALPEKRSESGIGDNVAGLLEELDCKLDDEAFRAGLKQSLAQLSRMRFALDESSIIAVTDANGVIRYVNDMFCRVSGYSREELLGQTHRIINSGYHDKAYMAGLWETISAGRVWQGELRNRAKSGAYYWVKTTIVPFLDEEGRPVQYLAIRNDVTKLKETEEQLLRMMNKVMNIQEEERRRFSRELHDGIGQSLFTLLIRVDRMIADRQAESDAELGALRREISSMMEDVRSLAWELRPSVLDDLGVVPAIRTYIDNYAEHYGIKVHFSCNLLGRLDSACETVMYRVIQEALTNAARYAGVDELSVTIQELSETVEAIIVDSGRGFAADTPSQGVGLFSMEERARGIGATLLIHSELGCGTRVELVLPKRRPGGVGL</sequence>
<dbReference type="Proteomes" id="UP000246635">
    <property type="component" value="Unassembled WGS sequence"/>
</dbReference>
<dbReference type="CDD" id="cd00130">
    <property type="entry name" value="PAS"/>
    <property type="match status" value="1"/>
</dbReference>
<evidence type="ECO:0000256" key="6">
    <source>
        <dbReference type="ARBA" id="ARBA00022777"/>
    </source>
</evidence>
<dbReference type="GO" id="GO:0005524">
    <property type="term" value="F:ATP binding"/>
    <property type="evidence" value="ECO:0007669"/>
    <property type="project" value="UniProtKB-KW"/>
</dbReference>
<evidence type="ECO:0000259" key="9">
    <source>
        <dbReference type="PROSITE" id="PS50109"/>
    </source>
</evidence>
<evidence type="ECO:0000259" key="10">
    <source>
        <dbReference type="PROSITE" id="PS50112"/>
    </source>
</evidence>
<evidence type="ECO:0000259" key="11">
    <source>
        <dbReference type="PROSITE" id="PS50113"/>
    </source>
</evidence>
<dbReference type="InterPro" id="IPR001610">
    <property type="entry name" value="PAC"/>
</dbReference>
<dbReference type="NCBIfam" id="TIGR00229">
    <property type="entry name" value="sensory_box"/>
    <property type="match status" value="1"/>
</dbReference>
<dbReference type="PROSITE" id="PS50113">
    <property type="entry name" value="PAC"/>
    <property type="match status" value="1"/>
</dbReference>
<dbReference type="Gene3D" id="1.20.5.1930">
    <property type="match status" value="1"/>
</dbReference>
<dbReference type="AlphaFoldDB" id="A0A2V2YPY5"/>
<dbReference type="PROSITE" id="PS50112">
    <property type="entry name" value="PAS"/>
    <property type="match status" value="1"/>
</dbReference>
<dbReference type="EC" id="2.7.13.3" evidence="2"/>
<dbReference type="GO" id="GO:0046983">
    <property type="term" value="F:protein dimerization activity"/>
    <property type="evidence" value="ECO:0007669"/>
    <property type="project" value="InterPro"/>
</dbReference>
<dbReference type="Pfam" id="PF02518">
    <property type="entry name" value="HATPase_c"/>
    <property type="match status" value="1"/>
</dbReference>
<keyword evidence="13" id="KW-1185">Reference proteome</keyword>
<evidence type="ECO:0000256" key="2">
    <source>
        <dbReference type="ARBA" id="ARBA00012438"/>
    </source>
</evidence>
<dbReference type="Gene3D" id="3.30.565.10">
    <property type="entry name" value="Histidine kinase-like ATPase, C-terminal domain"/>
    <property type="match status" value="1"/>
</dbReference>
<feature type="domain" description="PAS" evidence="10">
    <location>
        <begin position="49"/>
        <end position="94"/>
    </location>
</feature>
<dbReference type="SMART" id="SM00091">
    <property type="entry name" value="PAS"/>
    <property type="match status" value="1"/>
</dbReference>
<dbReference type="Pfam" id="PF13426">
    <property type="entry name" value="PAS_9"/>
    <property type="match status" value="1"/>
</dbReference>
<dbReference type="PROSITE" id="PS50109">
    <property type="entry name" value="HIS_KIN"/>
    <property type="match status" value="1"/>
</dbReference>
<dbReference type="SUPFAM" id="SSF55785">
    <property type="entry name" value="PYP-like sensor domain (PAS domain)"/>
    <property type="match status" value="1"/>
</dbReference>
<organism evidence="12 13">
    <name type="scientific">Paenibacillus cellulosilyticus</name>
    <dbReference type="NCBI Taxonomy" id="375489"/>
    <lineage>
        <taxon>Bacteria</taxon>
        <taxon>Bacillati</taxon>
        <taxon>Bacillota</taxon>
        <taxon>Bacilli</taxon>
        <taxon>Bacillales</taxon>
        <taxon>Paenibacillaceae</taxon>
        <taxon>Paenibacillus</taxon>
    </lineage>
</organism>
<comment type="catalytic activity">
    <reaction evidence="1">
        <text>ATP + protein L-histidine = ADP + protein N-phospho-L-histidine.</text>
        <dbReference type="EC" id="2.7.13.3"/>
    </reaction>
</comment>
<evidence type="ECO:0000256" key="4">
    <source>
        <dbReference type="ARBA" id="ARBA00022679"/>
    </source>
</evidence>
<dbReference type="SMART" id="SM00086">
    <property type="entry name" value="PAC"/>
    <property type="match status" value="1"/>
</dbReference>
<reference evidence="12 13" key="1">
    <citation type="submission" date="2018-05" db="EMBL/GenBank/DDBJ databases">
        <title>Genomic Encyclopedia of Type Strains, Phase III (KMG-III): the genomes of soil and plant-associated and newly described type strains.</title>
        <authorList>
            <person name="Whitman W."/>
        </authorList>
    </citation>
    <scope>NUCLEOTIDE SEQUENCE [LARGE SCALE GENOMIC DNA]</scope>
    <source>
        <strain evidence="12 13">CECT 5696</strain>
    </source>
</reference>
<evidence type="ECO:0000256" key="1">
    <source>
        <dbReference type="ARBA" id="ARBA00000085"/>
    </source>
</evidence>
<name>A0A2V2YPY5_9BACL</name>
<keyword evidence="4" id="KW-0808">Transferase</keyword>
<dbReference type="InterPro" id="IPR036890">
    <property type="entry name" value="HATPase_C_sf"/>
</dbReference>
<feature type="domain" description="PAC" evidence="11">
    <location>
        <begin position="121"/>
        <end position="173"/>
    </location>
</feature>
<accession>A0A2V2YPY5</accession>
<evidence type="ECO:0000313" key="12">
    <source>
        <dbReference type="EMBL" id="PWV97983.1"/>
    </source>
</evidence>
<dbReference type="GO" id="GO:0000155">
    <property type="term" value="F:phosphorelay sensor kinase activity"/>
    <property type="evidence" value="ECO:0007669"/>
    <property type="project" value="InterPro"/>
</dbReference>
<evidence type="ECO:0000256" key="8">
    <source>
        <dbReference type="ARBA" id="ARBA00023012"/>
    </source>
</evidence>
<evidence type="ECO:0000256" key="7">
    <source>
        <dbReference type="ARBA" id="ARBA00022840"/>
    </source>
</evidence>
<evidence type="ECO:0000313" key="13">
    <source>
        <dbReference type="Proteomes" id="UP000246635"/>
    </source>
</evidence>
<gene>
    <name evidence="12" type="ORF">DFQ01_11965</name>
</gene>